<feature type="domain" description="Tudor" evidence="4">
    <location>
        <begin position="378"/>
        <end position="436"/>
    </location>
</feature>
<keyword evidence="3" id="KW-1133">Transmembrane helix</keyword>
<dbReference type="SUPFAM" id="SSF54791">
    <property type="entry name" value="Eukaryotic type KH-domain (KH-domain type I)"/>
    <property type="match status" value="1"/>
</dbReference>
<dbReference type="InterPro" id="IPR047367">
    <property type="entry name" value="Tudor_AKAP1"/>
</dbReference>
<evidence type="ECO:0000256" key="2">
    <source>
        <dbReference type="SAM" id="MobiDB-lite"/>
    </source>
</evidence>
<dbReference type="Gene3D" id="2.30.30.140">
    <property type="match status" value="1"/>
</dbReference>
<accession>A0AA38M582</accession>
<dbReference type="AlphaFoldDB" id="A0AA38M582"/>
<dbReference type="SMART" id="SM00333">
    <property type="entry name" value="TUDOR"/>
    <property type="match status" value="1"/>
</dbReference>
<dbReference type="PANTHER" id="PTHR22948">
    <property type="entry name" value="TUDOR DOMAIN CONTAINING PROTEIN"/>
    <property type="match status" value="1"/>
</dbReference>
<evidence type="ECO:0000259" key="4">
    <source>
        <dbReference type="PROSITE" id="PS50304"/>
    </source>
</evidence>
<dbReference type="GO" id="GO:0005739">
    <property type="term" value="C:mitochondrion"/>
    <property type="evidence" value="ECO:0007669"/>
    <property type="project" value="UniProtKB-ARBA"/>
</dbReference>
<comment type="caution">
    <text evidence="5">The sequence shown here is derived from an EMBL/GenBank/DDBJ whole genome shotgun (WGS) entry which is preliminary data.</text>
</comment>
<dbReference type="GO" id="GO:0003723">
    <property type="term" value="F:RNA binding"/>
    <property type="evidence" value="ECO:0007669"/>
    <property type="project" value="UniProtKB-UniRule"/>
</dbReference>
<evidence type="ECO:0000256" key="1">
    <source>
        <dbReference type="PROSITE-ProRule" id="PRU00117"/>
    </source>
</evidence>
<dbReference type="InterPro" id="IPR047368">
    <property type="entry name" value="KH-I_AKAP1"/>
</dbReference>
<feature type="compositionally biased region" description="Basic and acidic residues" evidence="2">
    <location>
        <begin position="140"/>
        <end position="155"/>
    </location>
</feature>
<dbReference type="CDD" id="cd22395">
    <property type="entry name" value="KH-I_AKAP1"/>
    <property type="match status" value="1"/>
</dbReference>
<dbReference type="GO" id="GO:0010468">
    <property type="term" value="P:regulation of gene expression"/>
    <property type="evidence" value="ECO:0007669"/>
    <property type="project" value="UniProtKB-ARBA"/>
</dbReference>
<protein>
    <recommendedName>
        <fullName evidence="4">Tudor domain-containing protein</fullName>
    </recommendedName>
</protein>
<dbReference type="Gene3D" id="3.30.1370.10">
    <property type="entry name" value="K Homology domain, type 1"/>
    <property type="match status" value="1"/>
</dbReference>
<keyword evidence="6" id="KW-1185">Reference proteome</keyword>
<dbReference type="InterPro" id="IPR004087">
    <property type="entry name" value="KH_dom"/>
</dbReference>
<dbReference type="Proteomes" id="UP001168821">
    <property type="component" value="Unassembled WGS sequence"/>
</dbReference>
<dbReference type="Pfam" id="PF00567">
    <property type="entry name" value="TUDOR"/>
    <property type="match status" value="1"/>
</dbReference>
<dbReference type="InterPro" id="IPR050621">
    <property type="entry name" value="Tudor_domain_containing"/>
</dbReference>
<dbReference type="InterPro" id="IPR002999">
    <property type="entry name" value="Tudor"/>
</dbReference>
<feature type="compositionally biased region" description="Polar residues" evidence="2">
    <location>
        <begin position="183"/>
        <end position="199"/>
    </location>
</feature>
<reference evidence="5" key="1">
    <citation type="journal article" date="2023" name="G3 (Bethesda)">
        <title>Whole genome assemblies of Zophobas morio and Tenebrio molitor.</title>
        <authorList>
            <person name="Kaur S."/>
            <person name="Stinson S.A."/>
            <person name="diCenzo G.C."/>
        </authorList>
    </citation>
    <scope>NUCLEOTIDE SEQUENCE</scope>
    <source>
        <strain evidence="5">QUZm001</strain>
    </source>
</reference>
<evidence type="ECO:0000313" key="6">
    <source>
        <dbReference type="Proteomes" id="UP001168821"/>
    </source>
</evidence>
<evidence type="ECO:0000313" key="5">
    <source>
        <dbReference type="EMBL" id="KAJ3643866.1"/>
    </source>
</evidence>
<proteinExistence type="predicted"/>
<dbReference type="EMBL" id="JALNTZ010000008">
    <property type="protein sequence ID" value="KAJ3643866.1"/>
    <property type="molecule type" value="Genomic_DNA"/>
</dbReference>
<dbReference type="Gene3D" id="2.40.50.90">
    <property type="match status" value="1"/>
</dbReference>
<feature type="region of interest" description="Disordered" evidence="2">
    <location>
        <begin position="111"/>
        <end position="215"/>
    </location>
</feature>
<feature type="region of interest" description="Disordered" evidence="2">
    <location>
        <begin position="41"/>
        <end position="63"/>
    </location>
</feature>
<evidence type="ECO:0000256" key="3">
    <source>
        <dbReference type="SAM" id="Phobius"/>
    </source>
</evidence>
<keyword evidence="3" id="KW-0472">Membrane</keyword>
<dbReference type="PROSITE" id="PS50304">
    <property type="entry name" value="TUDOR"/>
    <property type="match status" value="1"/>
</dbReference>
<keyword evidence="1" id="KW-0694">RNA-binding</keyword>
<feature type="transmembrane region" description="Helical" evidence="3">
    <location>
        <begin position="9"/>
        <end position="26"/>
    </location>
</feature>
<dbReference type="InterPro" id="IPR036612">
    <property type="entry name" value="KH_dom_type_1_sf"/>
</dbReference>
<name>A0AA38M582_9CUCU</name>
<dbReference type="PANTHER" id="PTHR22948:SF65">
    <property type="entry name" value="A-KINASE ANCHORING PROTEIN 1"/>
    <property type="match status" value="1"/>
</dbReference>
<keyword evidence="3" id="KW-0812">Transmembrane</keyword>
<dbReference type="Pfam" id="PF00013">
    <property type="entry name" value="KH_1"/>
    <property type="match status" value="1"/>
</dbReference>
<feature type="compositionally biased region" description="Polar residues" evidence="2">
    <location>
        <begin position="115"/>
        <end position="125"/>
    </location>
</feature>
<gene>
    <name evidence="5" type="ORF">Zmor_026550</name>
</gene>
<dbReference type="CDD" id="cd20407">
    <property type="entry name" value="Tudor_AKAP1"/>
    <property type="match status" value="1"/>
</dbReference>
<organism evidence="5 6">
    <name type="scientific">Zophobas morio</name>
    <dbReference type="NCBI Taxonomy" id="2755281"/>
    <lineage>
        <taxon>Eukaryota</taxon>
        <taxon>Metazoa</taxon>
        <taxon>Ecdysozoa</taxon>
        <taxon>Arthropoda</taxon>
        <taxon>Hexapoda</taxon>
        <taxon>Insecta</taxon>
        <taxon>Pterygota</taxon>
        <taxon>Neoptera</taxon>
        <taxon>Endopterygota</taxon>
        <taxon>Coleoptera</taxon>
        <taxon>Polyphaga</taxon>
        <taxon>Cucujiformia</taxon>
        <taxon>Tenebrionidae</taxon>
        <taxon>Zophobas</taxon>
    </lineage>
</organism>
<dbReference type="InterPro" id="IPR004088">
    <property type="entry name" value="KH_dom_type_1"/>
</dbReference>
<dbReference type="SMART" id="SM00322">
    <property type="entry name" value="KH"/>
    <property type="match status" value="1"/>
</dbReference>
<dbReference type="PROSITE" id="PS50084">
    <property type="entry name" value="KH_TYPE_1"/>
    <property type="match status" value="1"/>
</dbReference>
<dbReference type="InterPro" id="IPR035437">
    <property type="entry name" value="SNase_OB-fold_sf"/>
</dbReference>
<dbReference type="SUPFAM" id="SSF63748">
    <property type="entry name" value="Tudor/PWWP/MBT"/>
    <property type="match status" value="1"/>
</dbReference>
<sequence length="527" mass="57840">MAPSHSRQLLIWTVPTIAVILGYFWYRRKRLSSKTDPGEIVKAVETPPKPVDSGSPRTFSRSLSGVDSAPIDIVIPHKLKATKSNPVVISDEDLDIEIEKIKSMRYNGSIDMRKSNSCSETTTKKGSPKKLSPVMAQTPVEEKAPVVEDGKDERSSANNEVQRQNCERDSANHSPADVMLASPSLSSISDNQSEGSNDSGKGGSDVVTPPPSRSLVPENTNVITIYEFVIPQQLVGKLIGKHGSSVANIKDKTGAHVVVRKHPTNNKLKVCTIEGSQNEIDSALKLIRDKFPQKRFPEVTLEQVSFLPQIPAVSLVPDHLYLKLIEGINNDTIVSCIVAPNHLFLQQPTHPSFPNLNILNGCMNVCYAQANSPMLPTPIPENTICVAFSGDSWYRAVILSQDQTSGTSYVKFLDYGGYVYIENTNLRQIRGDFMLLPFQAAECFLANVKPIGDSGWHDEAYSAVAEMTKTAIIYTQIVDYTDDGVPLVNCYLILGPKRVVFLNQELVKHGYAEWLNCGEEAAGVSVA</sequence>